<dbReference type="InterPro" id="IPR032675">
    <property type="entry name" value="LRR_dom_sf"/>
</dbReference>
<protein>
    <submittedName>
        <fullName evidence="3">Leucine Rich repeat-containing domain protein</fullName>
    </submittedName>
</protein>
<dbReference type="SUPFAM" id="SSF52058">
    <property type="entry name" value="L domain-like"/>
    <property type="match status" value="1"/>
</dbReference>
<keyword evidence="4" id="KW-1185">Reference proteome</keyword>
<dbReference type="SMART" id="SM00369">
    <property type="entry name" value="LRR_TYP"/>
    <property type="match status" value="2"/>
</dbReference>
<proteinExistence type="predicted"/>
<accession>A0A2G9TQ33</accession>
<dbReference type="EMBL" id="KZ356366">
    <property type="protein sequence ID" value="PIO59998.1"/>
    <property type="molecule type" value="Genomic_DNA"/>
</dbReference>
<dbReference type="AlphaFoldDB" id="A0A2G9TQ33"/>
<organism evidence="3 4">
    <name type="scientific">Teladorsagia circumcincta</name>
    <name type="common">Brown stomach worm</name>
    <name type="synonym">Ostertagia circumcincta</name>
    <dbReference type="NCBI Taxonomy" id="45464"/>
    <lineage>
        <taxon>Eukaryota</taxon>
        <taxon>Metazoa</taxon>
        <taxon>Ecdysozoa</taxon>
        <taxon>Nematoda</taxon>
        <taxon>Chromadorea</taxon>
        <taxon>Rhabditida</taxon>
        <taxon>Rhabditina</taxon>
        <taxon>Rhabditomorpha</taxon>
        <taxon>Strongyloidea</taxon>
        <taxon>Trichostrongylidae</taxon>
        <taxon>Teladorsagia</taxon>
    </lineage>
</organism>
<sequence>RGMLDGMRNLQQLNLCNNSLTAIDEYTFASLRFLTTLDLAHNSLSKIAKFLPPLEKLPTDLIASVIQGENLPGLNEEQTKVIKDYYTARLPPPPPNGREKIPA</sequence>
<dbReference type="PROSITE" id="PS51450">
    <property type="entry name" value="LRR"/>
    <property type="match status" value="2"/>
</dbReference>
<dbReference type="InterPro" id="IPR003591">
    <property type="entry name" value="Leu-rich_rpt_typical-subtyp"/>
</dbReference>
<evidence type="ECO:0000313" key="3">
    <source>
        <dbReference type="EMBL" id="PIO59998.1"/>
    </source>
</evidence>
<dbReference type="InterPro" id="IPR001611">
    <property type="entry name" value="Leu-rich_rpt"/>
</dbReference>
<reference evidence="3 4" key="1">
    <citation type="submission" date="2015-09" db="EMBL/GenBank/DDBJ databases">
        <title>Draft genome of the parasitic nematode Teladorsagia circumcincta isolate WARC Sus (inbred).</title>
        <authorList>
            <person name="Mitreva M."/>
        </authorList>
    </citation>
    <scope>NUCLEOTIDE SEQUENCE [LARGE SCALE GENOMIC DNA]</scope>
    <source>
        <strain evidence="3 4">S</strain>
    </source>
</reference>
<dbReference type="OrthoDB" id="1055097at2759"/>
<gene>
    <name evidence="3" type="ORF">TELCIR_18522</name>
</gene>
<evidence type="ECO:0000256" key="2">
    <source>
        <dbReference type="ARBA" id="ARBA00022737"/>
    </source>
</evidence>
<feature type="non-terminal residue" evidence="3">
    <location>
        <position position="103"/>
    </location>
</feature>
<dbReference type="Pfam" id="PF13855">
    <property type="entry name" value="LRR_8"/>
    <property type="match status" value="1"/>
</dbReference>
<keyword evidence="2" id="KW-0677">Repeat</keyword>
<keyword evidence="1" id="KW-0433">Leucine-rich repeat</keyword>
<dbReference type="Proteomes" id="UP000230423">
    <property type="component" value="Unassembled WGS sequence"/>
</dbReference>
<dbReference type="Gene3D" id="3.80.10.10">
    <property type="entry name" value="Ribonuclease Inhibitor"/>
    <property type="match status" value="1"/>
</dbReference>
<evidence type="ECO:0000313" key="4">
    <source>
        <dbReference type="Proteomes" id="UP000230423"/>
    </source>
</evidence>
<name>A0A2G9TQ33_TELCI</name>
<feature type="non-terminal residue" evidence="3">
    <location>
        <position position="1"/>
    </location>
</feature>
<evidence type="ECO:0000256" key="1">
    <source>
        <dbReference type="ARBA" id="ARBA00022614"/>
    </source>
</evidence>